<dbReference type="RefSeq" id="WP_241447829.1">
    <property type="nucleotide sequence ID" value="NZ_JAKZHW010000002.1"/>
</dbReference>
<comment type="caution">
    <text evidence="1">The sequence shown here is derived from an EMBL/GenBank/DDBJ whole genome shotgun (WGS) entry which is preliminary data.</text>
</comment>
<proteinExistence type="predicted"/>
<sequence>MTRTAQEFGDEHTKKKLETVEAYLRAFTIALKRQNFTLYYVDAYAGSGASVSKQSRTRTDTISNQVALGISPEIVDTDEIVQGSATRALSINPPFDRYLFNDVKRSNVRSLAEIVRNRFPHLQDRVEITQQDANAKLRALCSSVDWKCSRAVVFLDPFGLQIKYDTLCELARTKAVDLWYLVPVFAMYRQIRTDGQVIADGGRSVDEALGTDAWREVVVDKGPVQNSLFGEPVELTSRAVDIAWFEKVARERLNVAFNGRVVDRALPLGRNGLHEFSLMFASANPSGPAWALASKLAKAVLK</sequence>
<evidence type="ECO:0000313" key="1">
    <source>
        <dbReference type="EMBL" id="MCH8616951.1"/>
    </source>
</evidence>
<protein>
    <submittedName>
        <fullName evidence="1">Three-Cys-motif partner protein TcmP</fullName>
    </submittedName>
</protein>
<reference evidence="1 2" key="1">
    <citation type="submission" date="2022-03" db="EMBL/GenBank/DDBJ databases">
        <authorList>
            <person name="Jo J.-H."/>
            <person name="Im W.-T."/>
        </authorList>
    </citation>
    <scope>NUCLEOTIDE SEQUENCE [LARGE SCALE GENOMIC DNA]</scope>
    <source>
        <strain evidence="1 2">SM33</strain>
    </source>
</reference>
<dbReference type="NCBIfam" id="TIGR04474">
    <property type="entry name" value="tcm_partner"/>
    <property type="match status" value="1"/>
</dbReference>
<name>A0ABS9VPN8_9SPHN</name>
<dbReference type="EMBL" id="JAKZHW010000002">
    <property type="protein sequence ID" value="MCH8616951.1"/>
    <property type="molecule type" value="Genomic_DNA"/>
</dbReference>
<keyword evidence="2" id="KW-1185">Reference proteome</keyword>
<dbReference type="Proteomes" id="UP001203058">
    <property type="component" value="Unassembled WGS sequence"/>
</dbReference>
<accession>A0ABS9VPN8</accession>
<evidence type="ECO:0000313" key="2">
    <source>
        <dbReference type="Proteomes" id="UP001203058"/>
    </source>
</evidence>
<dbReference type="InterPro" id="IPR031009">
    <property type="entry name" value="Tcm_partner"/>
</dbReference>
<organism evidence="1 2">
    <name type="scientific">Sphingomonas telluris</name>
    <dbReference type="NCBI Taxonomy" id="2907998"/>
    <lineage>
        <taxon>Bacteria</taxon>
        <taxon>Pseudomonadati</taxon>
        <taxon>Pseudomonadota</taxon>
        <taxon>Alphaproteobacteria</taxon>
        <taxon>Sphingomonadales</taxon>
        <taxon>Sphingomonadaceae</taxon>
        <taxon>Sphingomonas</taxon>
    </lineage>
</organism>
<gene>
    <name evidence="1" type="primary">tcmP</name>
    <name evidence="1" type="ORF">LZ016_12695</name>
</gene>